<gene>
    <name evidence="4" type="primary">TERB1</name>
</gene>
<dbReference type="Gene3D" id="1.25.10.10">
    <property type="entry name" value="Leucine-rich Repeat Variant"/>
    <property type="match status" value="1"/>
</dbReference>
<dbReference type="InterPro" id="IPR001005">
    <property type="entry name" value="SANT/Myb"/>
</dbReference>
<evidence type="ECO:0000313" key="3">
    <source>
        <dbReference type="Proteomes" id="UP001652642"/>
    </source>
</evidence>
<dbReference type="InterPro" id="IPR042359">
    <property type="entry name" value="TERB1"/>
</dbReference>
<dbReference type="CDD" id="cd11658">
    <property type="entry name" value="SANT_DMAP1_like"/>
    <property type="match status" value="1"/>
</dbReference>
<protein>
    <submittedName>
        <fullName evidence="4">Telomere repeats-binding bouquet formation protein 1</fullName>
    </submittedName>
</protein>
<sequence>MDAMQLVVLEPFLGLGSWKTLFPSLDVKTDLNLLLECLKYQMDNPASQKESLVTIYSVCQQNSDASDYFREIGGLLFVHNLAKSSLHSMVKEAALFTLGGLAENNVFCQQMLCTSGLFEDLYIFLTDQNSSVNLKRLSVYVLLVLVSNNKSGQTSVRKSGCLDVLLQLFRTILSVSEVNLLDQNINHYQLWSSVCSTLCACVNNPQNEDNQKICTLVFPHAKDWLQNCVKSQIIRPICSFIMLTVANNSRIQQFFVSLGGLAVLDNLLDKLIPKSFENCSNTKLAVIVTKTLDACIADNPVVGVSLPKYNIVPKLLTLLSHNILDSGDRFSLILTLGHCTDNCEDNQYTLVKNNGLPVMIQALTESQDEELYKAAIFVLQNCKPTMEKLSLKLAEHSIIEDVVGNLEVSLQNKERNLEDYRNEAKEIWYKIKSLENEHQKEKMRRKAFNNDNAQEAILQNTSVHLKANASKQLCNNGVACTKTEANSSSPQLIITECIKGSSKNELLKPANRNPIDASDSQNEHNNCFHSKSSIAKRNEVHFTNKSVICESSKSEVQARTIAPAQLQEVLKDKMYMVNTSRICKKKHHCSTCEPAKQSDVTNKNMTEQVQNTELLCSSIVPTSHWIFTSKDPKIPERRCSGCEAVGLSLNSQNFIKILQSCQYLCEQHKIILEIERKYKMQLKRALSSNTSLDYKDDLQTKQNMYSEKQSSEQKQSFKDQDVNEKHTYSFEDENSESCVSEVPAIVFKKQQRRTRKDFTAEEINYLLDGIKKMGHHWNSILWAYPFQKGRTNVDLAKKYFKLKKNENKII</sequence>
<accession>A0ABM5EUS4</accession>
<keyword evidence="3" id="KW-1185">Reference proteome</keyword>
<keyword evidence="1" id="KW-0175">Coiled coil</keyword>
<dbReference type="PANTHER" id="PTHR14014">
    <property type="entry name" value="TELOMERE REPEATS-BINDING BOUQUET FORMATION PROTEIN 1"/>
    <property type="match status" value="1"/>
</dbReference>
<dbReference type="Gene3D" id="1.10.10.60">
    <property type="entry name" value="Homeodomain-like"/>
    <property type="match status" value="1"/>
</dbReference>
<proteinExistence type="predicted"/>
<reference evidence="4" key="1">
    <citation type="submission" date="2025-08" db="UniProtKB">
        <authorList>
            <consortium name="RefSeq"/>
        </authorList>
    </citation>
    <scope>IDENTIFICATION</scope>
</reference>
<organism evidence="3 4">
    <name type="scientific">Pogona vitticeps</name>
    <name type="common">central bearded dragon</name>
    <dbReference type="NCBI Taxonomy" id="103695"/>
    <lineage>
        <taxon>Eukaryota</taxon>
        <taxon>Metazoa</taxon>
        <taxon>Chordata</taxon>
        <taxon>Craniata</taxon>
        <taxon>Vertebrata</taxon>
        <taxon>Euteleostomi</taxon>
        <taxon>Lepidosauria</taxon>
        <taxon>Squamata</taxon>
        <taxon>Bifurcata</taxon>
        <taxon>Unidentata</taxon>
        <taxon>Episquamata</taxon>
        <taxon>Toxicofera</taxon>
        <taxon>Iguania</taxon>
        <taxon>Acrodonta</taxon>
        <taxon>Agamidae</taxon>
        <taxon>Amphibolurinae</taxon>
        <taxon>Pogona</taxon>
    </lineage>
</organism>
<dbReference type="RefSeq" id="XP_072836903.1">
    <property type="nucleotide sequence ID" value="XM_072980802.1"/>
</dbReference>
<evidence type="ECO:0000256" key="1">
    <source>
        <dbReference type="SAM" id="Coils"/>
    </source>
</evidence>
<feature type="coiled-coil region" evidence="1">
    <location>
        <begin position="403"/>
        <end position="451"/>
    </location>
</feature>
<dbReference type="InterPro" id="IPR011989">
    <property type="entry name" value="ARM-like"/>
</dbReference>
<name>A0ABM5EUS4_9SAUR</name>
<dbReference type="SMART" id="SM00717">
    <property type="entry name" value="SANT"/>
    <property type="match status" value="1"/>
</dbReference>
<dbReference type="GeneID" id="110090656"/>
<evidence type="ECO:0000313" key="4">
    <source>
        <dbReference type="RefSeq" id="XP_072836903.1"/>
    </source>
</evidence>
<dbReference type="Proteomes" id="UP001652642">
    <property type="component" value="Chromosome 10"/>
</dbReference>
<dbReference type="PANTHER" id="PTHR14014:SF0">
    <property type="entry name" value="TELOMERE REPEATS-BINDING BOUQUET FORMATION PROTEIN 1"/>
    <property type="match status" value="1"/>
</dbReference>
<feature type="domain" description="Myb-like" evidence="2">
    <location>
        <begin position="754"/>
        <end position="805"/>
    </location>
</feature>
<dbReference type="SUPFAM" id="SSF46689">
    <property type="entry name" value="Homeodomain-like"/>
    <property type="match status" value="1"/>
</dbReference>
<dbReference type="InterPro" id="IPR016024">
    <property type="entry name" value="ARM-type_fold"/>
</dbReference>
<evidence type="ECO:0000259" key="2">
    <source>
        <dbReference type="SMART" id="SM00717"/>
    </source>
</evidence>
<dbReference type="InterPro" id="IPR009057">
    <property type="entry name" value="Homeodomain-like_sf"/>
</dbReference>
<dbReference type="SUPFAM" id="SSF48371">
    <property type="entry name" value="ARM repeat"/>
    <property type="match status" value="1"/>
</dbReference>